<feature type="transmembrane region" description="Helical" evidence="3">
    <location>
        <begin position="40"/>
        <end position="63"/>
    </location>
</feature>
<dbReference type="InterPro" id="IPR029787">
    <property type="entry name" value="Nucleotide_cyclase"/>
</dbReference>
<dbReference type="PANTHER" id="PTHR45138:SF9">
    <property type="entry name" value="DIGUANYLATE CYCLASE DGCM-RELATED"/>
    <property type="match status" value="1"/>
</dbReference>
<dbReference type="CDD" id="cd01949">
    <property type="entry name" value="GGDEF"/>
    <property type="match status" value="1"/>
</dbReference>
<dbReference type="PANTHER" id="PTHR45138">
    <property type="entry name" value="REGULATORY COMPONENTS OF SENSORY TRANSDUCTION SYSTEM"/>
    <property type="match status" value="1"/>
</dbReference>
<dbReference type="EMBL" id="PIQN01000008">
    <property type="protein sequence ID" value="PKA43220.1"/>
    <property type="molecule type" value="Genomic_DNA"/>
</dbReference>
<dbReference type="Pfam" id="PF00990">
    <property type="entry name" value="GGDEF"/>
    <property type="match status" value="1"/>
</dbReference>
<dbReference type="GO" id="GO:0052621">
    <property type="term" value="F:diguanylate cyclase activity"/>
    <property type="evidence" value="ECO:0007669"/>
    <property type="project" value="UniProtKB-EC"/>
</dbReference>
<dbReference type="EC" id="2.7.7.65" evidence="1"/>
<feature type="transmembrane region" description="Helical" evidence="3">
    <location>
        <begin position="12"/>
        <end position="34"/>
    </location>
</feature>
<dbReference type="NCBIfam" id="TIGR00254">
    <property type="entry name" value="GGDEF"/>
    <property type="match status" value="1"/>
</dbReference>
<dbReference type="STRING" id="1041146.GCA_000427985_02766"/>
<evidence type="ECO:0000259" key="4">
    <source>
        <dbReference type="PROSITE" id="PS50887"/>
    </source>
</evidence>
<dbReference type="Proteomes" id="UP000232164">
    <property type="component" value="Unassembled WGS sequence"/>
</dbReference>
<dbReference type="FunFam" id="3.30.70.270:FF:000001">
    <property type="entry name" value="Diguanylate cyclase domain protein"/>
    <property type="match status" value="1"/>
</dbReference>
<gene>
    <name evidence="5" type="ORF">CWR43_14340</name>
</gene>
<name>A0A2N0DAS1_RHISU</name>
<dbReference type="InterPro" id="IPR043128">
    <property type="entry name" value="Rev_trsase/Diguanyl_cyclase"/>
</dbReference>
<dbReference type="PROSITE" id="PS50887">
    <property type="entry name" value="GGDEF"/>
    <property type="match status" value="1"/>
</dbReference>
<sequence length="249" mass="27326">MRSITKTILLKASLVTLLAIIVTYMISFSTRIAFGMPLDALILVNCAAIPTVISMPVASYVFWQGEKLAEAYEALARAHSELTLRSRVDQMTGTLNRETFLATLEAMRRKRDTSTLLIIDADHFKKINDSYGHLNGDQALLQISSAICRAVRRDDIVGRIGGEEFGAILIAADRDDAIQVAERIRQEVESATLSLSEGSTLRLTVSIGGTTSDFSEASLADLMRKADTCLYEAKRQGRNRVILDVARAA</sequence>
<dbReference type="SMART" id="SM00267">
    <property type="entry name" value="GGDEF"/>
    <property type="match status" value="1"/>
</dbReference>
<dbReference type="Gene3D" id="3.30.70.270">
    <property type="match status" value="1"/>
</dbReference>
<accession>A0A2N0DAS1</accession>
<dbReference type="AlphaFoldDB" id="A0A2N0DAS1"/>
<evidence type="ECO:0000256" key="3">
    <source>
        <dbReference type="SAM" id="Phobius"/>
    </source>
</evidence>
<evidence type="ECO:0000313" key="6">
    <source>
        <dbReference type="Proteomes" id="UP000232164"/>
    </source>
</evidence>
<feature type="domain" description="GGDEF" evidence="4">
    <location>
        <begin position="112"/>
        <end position="246"/>
    </location>
</feature>
<dbReference type="SUPFAM" id="SSF55073">
    <property type="entry name" value="Nucleotide cyclase"/>
    <property type="match status" value="1"/>
</dbReference>
<reference evidence="5 6" key="2">
    <citation type="submission" date="2017-12" db="EMBL/GenBank/DDBJ databases">
        <title>Genome sequence of Rhizobium sullae HCNT1 isolated from Sulla coronaria nodules and featuring peculiar denitrification phenotypes.</title>
        <authorList>
            <person name="De Diego-Diaz B."/>
            <person name="Treu L."/>
            <person name="Campanaro S."/>
            <person name="Da Silva Duarte V."/>
            <person name="Basaglia M."/>
            <person name="Favaro L."/>
            <person name="Casella S."/>
            <person name="Squartini A."/>
        </authorList>
    </citation>
    <scope>NUCLEOTIDE SEQUENCE [LARGE SCALE GENOMIC DNA]</scope>
    <source>
        <strain evidence="5 6">HCNT1</strain>
    </source>
</reference>
<comment type="catalytic activity">
    <reaction evidence="2">
        <text>2 GTP = 3',3'-c-di-GMP + 2 diphosphate</text>
        <dbReference type="Rhea" id="RHEA:24898"/>
        <dbReference type="ChEBI" id="CHEBI:33019"/>
        <dbReference type="ChEBI" id="CHEBI:37565"/>
        <dbReference type="ChEBI" id="CHEBI:58805"/>
        <dbReference type="EC" id="2.7.7.65"/>
    </reaction>
</comment>
<keyword evidence="3" id="KW-0812">Transmembrane</keyword>
<dbReference type="InterPro" id="IPR000160">
    <property type="entry name" value="GGDEF_dom"/>
</dbReference>
<comment type="caution">
    <text evidence="5">The sequence shown here is derived from an EMBL/GenBank/DDBJ whole genome shotgun (WGS) entry which is preliminary data.</text>
</comment>
<dbReference type="GO" id="GO:1902201">
    <property type="term" value="P:negative regulation of bacterial-type flagellum-dependent cell motility"/>
    <property type="evidence" value="ECO:0007669"/>
    <property type="project" value="TreeGrafter"/>
</dbReference>
<protein>
    <recommendedName>
        <fullName evidence="1">diguanylate cyclase</fullName>
        <ecNumber evidence="1">2.7.7.65</ecNumber>
    </recommendedName>
</protein>
<reference evidence="5 6" key="1">
    <citation type="submission" date="2017-11" db="EMBL/GenBank/DDBJ databases">
        <authorList>
            <person name="Han C.G."/>
        </authorList>
    </citation>
    <scope>NUCLEOTIDE SEQUENCE [LARGE SCALE GENOMIC DNA]</scope>
    <source>
        <strain evidence="5 6">HCNT1</strain>
    </source>
</reference>
<evidence type="ECO:0000256" key="2">
    <source>
        <dbReference type="ARBA" id="ARBA00034247"/>
    </source>
</evidence>
<evidence type="ECO:0000313" key="5">
    <source>
        <dbReference type="EMBL" id="PKA43220.1"/>
    </source>
</evidence>
<dbReference type="GO" id="GO:0005886">
    <property type="term" value="C:plasma membrane"/>
    <property type="evidence" value="ECO:0007669"/>
    <property type="project" value="TreeGrafter"/>
</dbReference>
<evidence type="ECO:0000256" key="1">
    <source>
        <dbReference type="ARBA" id="ARBA00012528"/>
    </source>
</evidence>
<organism evidence="5 6">
    <name type="scientific">Rhizobium sullae</name>
    <name type="common">Rhizobium hedysari</name>
    <dbReference type="NCBI Taxonomy" id="50338"/>
    <lineage>
        <taxon>Bacteria</taxon>
        <taxon>Pseudomonadati</taxon>
        <taxon>Pseudomonadota</taxon>
        <taxon>Alphaproteobacteria</taxon>
        <taxon>Hyphomicrobiales</taxon>
        <taxon>Rhizobiaceae</taxon>
        <taxon>Rhizobium/Agrobacterium group</taxon>
        <taxon>Rhizobium</taxon>
    </lineage>
</organism>
<dbReference type="InterPro" id="IPR050469">
    <property type="entry name" value="Diguanylate_Cyclase"/>
</dbReference>
<keyword evidence="3" id="KW-1133">Transmembrane helix</keyword>
<proteinExistence type="predicted"/>
<keyword evidence="3" id="KW-0472">Membrane</keyword>
<dbReference type="GO" id="GO:0043709">
    <property type="term" value="P:cell adhesion involved in single-species biofilm formation"/>
    <property type="evidence" value="ECO:0007669"/>
    <property type="project" value="TreeGrafter"/>
</dbReference>